<dbReference type="InterPro" id="IPR003444">
    <property type="entry name" value="MraZ"/>
</dbReference>
<keyword evidence="5 7" id="KW-0238">DNA-binding</keyword>
<dbReference type="CDD" id="cd16321">
    <property type="entry name" value="MraZ_C"/>
    <property type="match status" value="1"/>
</dbReference>
<dbReference type="InterPro" id="IPR037914">
    <property type="entry name" value="SpoVT-AbrB_sf"/>
</dbReference>
<dbReference type="Gene3D" id="3.40.1550.20">
    <property type="entry name" value="Transcriptional regulator MraZ domain"/>
    <property type="match status" value="1"/>
</dbReference>
<dbReference type="SUPFAM" id="SSF89447">
    <property type="entry name" value="AbrB/MazE/MraZ-like"/>
    <property type="match status" value="1"/>
</dbReference>
<evidence type="ECO:0000256" key="4">
    <source>
        <dbReference type="ARBA" id="ARBA00023015"/>
    </source>
</evidence>
<dbReference type="Pfam" id="PF02381">
    <property type="entry name" value="MraZ"/>
    <property type="match status" value="2"/>
</dbReference>
<evidence type="ECO:0000256" key="6">
    <source>
        <dbReference type="ARBA" id="ARBA00023163"/>
    </source>
</evidence>
<reference evidence="9 10" key="1">
    <citation type="journal article" date="2018" name="Front. Microbiol.">
        <title>Hydrolytic Capabilities as a Key to Environmental Success: Chitinolytic and Cellulolytic Acidobacteria From Acidic Sub-arctic Soils and Boreal Peatlands.</title>
        <authorList>
            <person name="Belova S.E."/>
            <person name="Ravin N.V."/>
            <person name="Pankratov T.A."/>
            <person name="Rakitin A.L."/>
            <person name="Ivanova A.A."/>
            <person name="Beletsky A.V."/>
            <person name="Mardanov A.V."/>
            <person name="Sinninghe Damste J.S."/>
            <person name="Dedysh S.N."/>
        </authorList>
    </citation>
    <scope>NUCLEOTIDE SEQUENCE [LARGE SCALE GENOMIC DNA]</scope>
    <source>
        <strain evidence="9 10">SBC82</strain>
    </source>
</reference>
<dbReference type="PANTHER" id="PTHR34701">
    <property type="entry name" value="TRANSCRIPTIONAL REGULATOR MRAZ"/>
    <property type="match status" value="1"/>
</dbReference>
<sequence length="146" mass="17135">MFRGNNPTRIDDKGRLKLPADFKRQIDEGYGTQFFITSRDGKRAEIYPMQEWEKFEAKLAAIPNFNPAKRKLMERINYFGHSTEMDTQGRLLIPQLMREELNVTGDVNVFGMQTYFEIANREEFKRKMDAEPLTEEDEKSLAEFGL</sequence>
<evidence type="ECO:0000256" key="1">
    <source>
        <dbReference type="ARBA" id="ARBA00013860"/>
    </source>
</evidence>
<evidence type="ECO:0000256" key="5">
    <source>
        <dbReference type="ARBA" id="ARBA00023125"/>
    </source>
</evidence>
<dbReference type="AlphaFoldDB" id="A0A2Z5FWG7"/>
<keyword evidence="10" id="KW-1185">Reference proteome</keyword>
<dbReference type="GO" id="GO:0000976">
    <property type="term" value="F:transcription cis-regulatory region binding"/>
    <property type="evidence" value="ECO:0007669"/>
    <property type="project" value="TreeGrafter"/>
</dbReference>
<keyword evidence="4 7" id="KW-0805">Transcription regulation</keyword>
<dbReference type="GO" id="GO:2000143">
    <property type="term" value="P:negative regulation of DNA-templated transcription initiation"/>
    <property type="evidence" value="ECO:0007669"/>
    <property type="project" value="TreeGrafter"/>
</dbReference>
<accession>A0A2Z5FWG7</accession>
<comment type="similarity">
    <text evidence="7">Belongs to the MraZ family.</text>
</comment>
<keyword evidence="6 7" id="KW-0804">Transcription</keyword>
<dbReference type="RefSeq" id="WP_114206405.1">
    <property type="nucleotide sequence ID" value="NZ_CP030840.1"/>
</dbReference>
<evidence type="ECO:0000256" key="7">
    <source>
        <dbReference type="HAMAP-Rule" id="MF_01008"/>
    </source>
</evidence>
<evidence type="ECO:0000313" key="10">
    <source>
        <dbReference type="Proteomes" id="UP000253606"/>
    </source>
</evidence>
<dbReference type="KEGG" id="abas:ACPOL_1508"/>
<evidence type="ECO:0000313" key="9">
    <source>
        <dbReference type="EMBL" id="AXC10854.1"/>
    </source>
</evidence>
<name>A0A2Z5FWG7_9BACT</name>
<dbReference type="HAMAP" id="MF_01008">
    <property type="entry name" value="MraZ"/>
    <property type="match status" value="1"/>
</dbReference>
<gene>
    <name evidence="7" type="primary">mraZ</name>
    <name evidence="9" type="ORF">ACPOL_1508</name>
</gene>
<dbReference type="GO" id="GO:0005737">
    <property type="term" value="C:cytoplasm"/>
    <property type="evidence" value="ECO:0007669"/>
    <property type="project" value="UniProtKB-UniRule"/>
</dbReference>
<evidence type="ECO:0000259" key="8">
    <source>
        <dbReference type="PROSITE" id="PS51740"/>
    </source>
</evidence>
<dbReference type="GO" id="GO:0003700">
    <property type="term" value="F:DNA-binding transcription factor activity"/>
    <property type="evidence" value="ECO:0007669"/>
    <property type="project" value="UniProtKB-UniRule"/>
</dbReference>
<keyword evidence="2 7" id="KW-0963">Cytoplasm</keyword>
<dbReference type="GO" id="GO:0051301">
    <property type="term" value="P:cell division"/>
    <property type="evidence" value="ECO:0007669"/>
    <property type="project" value="UniProtKB-KW"/>
</dbReference>
<dbReference type="CDD" id="cd16320">
    <property type="entry name" value="MraZ_N"/>
    <property type="match status" value="1"/>
</dbReference>
<dbReference type="PROSITE" id="PS51740">
    <property type="entry name" value="SPOVT_ABRB"/>
    <property type="match status" value="2"/>
</dbReference>
<protein>
    <recommendedName>
        <fullName evidence="1 7">Transcriptional regulator MraZ</fullName>
    </recommendedName>
</protein>
<evidence type="ECO:0000256" key="3">
    <source>
        <dbReference type="ARBA" id="ARBA00022737"/>
    </source>
</evidence>
<dbReference type="EMBL" id="CP030840">
    <property type="protein sequence ID" value="AXC10854.1"/>
    <property type="molecule type" value="Genomic_DNA"/>
</dbReference>
<dbReference type="InterPro" id="IPR035644">
    <property type="entry name" value="MraZ_C"/>
</dbReference>
<evidence type="ECO:0000256" key="2">
    <source>
        <dbReference type="ARBA" id="ARBA00022490"/>
    </source>
</evidence>
<dbReference type="PANTHER" id="PTHR34701:SF1">
    <property type="entry name" value="TRANSCRIPTIONAL REGULATOR MRAZ"/>
    <property type="match status" value="1"/>
</dbReference>
<comment type="subcellular location">
    <subcellularLocation>
        <location evidence="7">Cytoplasm</location>
        <location evidence="7">Nucleoid</location>
    </subcellularLocation>
</comment>
<feature type="domain" description="SpoVT-AbrB" evidence="8">
    <location>
        <begin position="80"/>
        <end position="123"/>
    </location>
</feature>
<dbReference type="OrthoDB" id="9807753at2"/>
<dbReference type="InterPro" id="IPR007159">
    <property type="entry name" value="SpoVT-AbrB_dom"/>
</dbReference>
<comment type="subunit">
    <text evidence="7">Forms oligomers.</text>
</comment>
<keyword evidence="3" id="KW-0677">Repeat</keyword>
<organism evidence="9 10">
    <name type="scientific">Acidisarcina polymorpha</name>
    <dbReference type="NCBI Taxonomy" id="2211140"/>
    <lineage>
        <taxon>Bacteria</taxon>
        <taxon>Pseudomonadati</taxon>
        <taxon>Acidobacteriota</taxon>
        <taxon>Terriglobia</taxon>
        <taxon>Terriglobales</taxon>
        <taxon>Acidobacteriaceae</taxon>
        <taxon>Acidisarcina</taxon>
    </lineage>
</organism>
<dbReference type="InterPro" id="IPR020603">
    <property type="entry name" value="MraZ_dom"/>
</dbReference>
<dbReference type="InterPro" id="IPR035642">
    <property type="entry name" value="MraZ_N"/>
</dbReference>
<dbReference type="Proteomes" id="UP000253606">
    <property type="component" value="Chromosome"/>
</dbReference>
<dbReference type="GO" id="GO:0009295">
    <property type="term" value="C:nucleoid"/>
    <property type="evidence" value="ECO:0007669"/>
    <property type="project" value="UniProtKB-SubCell"/>
</dbReference>
<keyword evidence="9" id="KW-0131">Cell cycle</keyword>
<keyword evidence="9" id="KW-0132">Cell division</keyword>
<feature type="domain" description="SpoVT-AbrB" evidence="8">
    <location>
        <begin position="5"/>
        <end position="51"/>
    </location>
</feature>
<dbReference type="InterPro" id="IPR038619">
    <property type="entry name" value="MraZ_sf"/>
</dbReference>
<proteinExistence type="inferred from homology"/>